<evidence type="ECO:0000313" key="3">
    <source>
        <dbReference type="Proteomes" id="UP000188320"/>
    </source>
</evidence>
<protein>
    <recommendedName>
        <fullName evidence="1">DEK-C domain-containing protein</fullName>
    </recommendedName>
</protein>
<dbReference type="EMBL" id="LSSK01001377">
    <property type="protein sequence ID" value="OMH79883.1"/>
    <property type="molecule type" value="Genomic_DNA"/>
</dbReference>
<sequence>MLIQNNSSFGNIKSAGHEMVQTRNLDKMTDVFYSDSGGQVRKGINQYKEARQEEKKEDEVYTNNYSIPSNLSMSPSHIVTSYSQYVPSIRVGTSEQNIKYIRSSPRSGILSPSVYGRGVVHQQRNGWMMMENAIDEILRTEDLEKVTKRQIREILWRRYGFDREEMERNRDSEWGG</sequence>
<dbReference type="AlphaFoldDB" id="A0A1R1PG33"/>
<dbReference type="Proteomes" id="UP000188320">
    <property type="component" value="Unassembled WGS sequence"/>
</dbReference>
<evidence type="ECO:0000313" key="2">
    <source>
        <dbReference type="EMBL" id="OMH79883.1"/>
    </source>
</evidence>
<dbReference type="SUPFAM" id="SSF109715">
    <property type="entry name" value="DEK C-terminal domain"/>
    <property type="match status" value="1"/>
</dbReference>
<dbReference type="Gene3D" id="1.10.10.60">
    <property type="entry name" value="Homeodomain-like"/>
    <property type="match status" value="1"/>
</dbReference>
<name>A0A1R1PG33_ZANCU</name>
<dbReference type="Pfam" id="PF08766">
    <property type="entry name" value="DEK_C"/>
    <property type="match status" value="1"/>
</dbReference>
<keyword evidence="3" id="KW-1185">Reference proteome</keyword>
<dbReference type="InterPro" id="IPR014876">
    <property type="entry name" value="DEK_C"/>
</dbReference>
<reference evidence="3" key="1">
    <citation type="submission" date="2017-01" db="EMBL/GenBank/DDBJ databases">
        <authorList>
            <person name="Wang Y."/>
            <person name="White M."/>
            <person name="Kvist S."/>
            <person name="Moncalvo J.-M."/>
        </authorList>
    </citation>
    <scope>NUCLEOTIDE SEQUENCE [LARGE SCALE GENOMIC DNA]</scope>
    <source>
        <strain evidence="3">COL-18-3</strain>
    </source>
</reference>
<comment type="caution">
    <text evidence="2">The sequence shown here is derived from an EMBL/GenBank/DDBJ whole genome shotgun (WGS) entry which is preliminary data.</text>
</comment>
<gene>
    <name evidence="2" type="ORF">AX774_g6693</name>
</gene>
<evidence type="ECO:0000259" key="1">
    <source>
        <dbReference type="Pfam" id="PF08766"/>
    </source>
</evidence>
<organism evidence="2 3">
    <name type="scientific">Zancudomyces culisetae</name>
    <name type="common">Gut fungus</name>
    <name type="synonym">Smittium culisetae</name>
    <dbReference type="NCBI Taxonomy" id="1213189"/>
    <lineage>
        <taxon>Eukaryota</taxon>
        <taxon>Fungi</taxon>
        <taxon>Fungi incertae sedis</taxon>
        <taxon>Zoopagomycota</taxon>
        <taxon>Kickxellomycotina</taxon>
        <taxon>Harpellomycetes</taxon>
        <taxon>Harpellales</taxon>
        <taxon>Legeriomycetaceae</taxon>
        <taxon>Zancudomyces</taxon>
    </lineage>
</organism>
<accession>A0A1R1PG33</accession>
<proteinExistence type="predicted"/>
<feature type="domain" description="DEK-C" evidence="1">
    <location>
        <begin position="131"/>
        <end position="162"/>
    </location>
</feature>